<evidence type="ECO:0000256" key="2">
    <source>
        <dbReference type="SAM" id="SignalP"/>
    </source>
</evidence>
<dbReference type="GO" id="GO:0015833">
    <property type="term" value="P:peptide transport"/>
    <property type="evidence" value="ECO:0007669"/>
    <property type="project" value="TreeGrafter"/>
</dbReference>
<dbReference type="CDD" id="cd08501">
    <property type="entry name" value="PBP2_Lpqw"/>
    <property type="match status" value="1"/>
</dbReference>
<feature type="chain" id="PRO_5043955098" evidence="2">
    <location>
        <begin position="26"/>
        <end position="587"/>
    </location>
</feature>
<organism evidence="4 5">
    <name type="scientific">Granulimonas faecalis</name>
    <dbReference type="NCBI Taxonomy" id="2894155"/>
    <lineage>
        <taxon>Bacteria</taxon>
        <taxon>Bacillati</taxon>
        <taxon>Actinomycetota</taxon>
        <taxon>Coriobacteriia</taxon>
        <taxon>Coriobacteriales</taxon>
        <taxon>Kribbibacteriaceae</taxon>
        <taxon>Granulimonas</taxon>
    </lineage>
</organism>
<dbReference type="PROSITE" id="PS51318">
    <property type="entry name" value="TAT"/>
    <property type="match status" value="1"/>
</dbReference>
<dbReference type="RefSeq" id="WP_265590967.1">
    <property type="nucleotide sequence ID" value="NZ_BQKC01000001.1"/>
</dbReference>
<dbReference type="InterPro" id="IPR006311">
    <property type="entry name" value="TAT_signal"/>
</dbReference>
<accession>A0AAV5B3B5</accession>
<name>A0AAV5B3B5_9ACTN</name>
<sequence>MDTNNISRRAFVALAGSAGAAAAGAGLVGCNAAGGGNGSGNSESSAGVPATTPADKLPLPEKGKVYINEQPRDNIKDGGTLTLAISEIGPDWNKASVNGNTAYMSTLWNKMAPLLWLWSPDGSEIKPNPDYVESCDVSEESGKEVVTIKVNPKAVFNDGTPMDVEAFKTAWMTGNGKDERFTPASTDGVELIESVEKGAGDHEVVITFSTPAYPPQAFIDVMHPANQDPEVYTKGWVNNPHNEWQAGPFVVDSFDDAHVTFKPNPQWWGDSPKLDEVTYKQMDAQAAINAFKNGETDAAAAAYLEQLQNYSTMEDAEIRRAFADSLACYELNTTRGALQDIVVRKAFCQCFDPKIDLSISYKGVSWDEDRLGSIVMYPWQAGYENNLPDDVKKLDGASSEDRAKAARKTLEDAGYALDGDYYAKDGVQAAFSLDSFGDSATGKSLDAAVQKMAKDAGIKIDIKTHPASDFSKVVNSGDFDMIGIRWGGSPTGYDFGYQLYGSDSPSNFTHAGSPEADKLFNQVLGESDNKKQVELCNEAEKKALELYAIVPNQNGPDGVVVKKGLANYGPCLLQTLLPQNIGWQKEN</sequence>
<feature type="region of interest" description="Disordered" evidence="1">
    <location>
        <begin position="37"/>
        <end position="59"/>
    </location>
</feature>
<dbReference type="AlphaFoldDB" id="A0AAV5B3B5"/>
<feature type="domain" description="Solute-binding protein family 5" evidence="3">
    <location>
        <begin position="127"/>
        <end position="505"/>
    </location>
</feature>
<dbReference type="InterPro" id="IPR000914">
    <property type="entry name" value="SBP_5_dom"/>
</dbReference>
<dbReference type="PANTHER" id="PTHR30290">
    <property type="entry name" value="PERIPLASMIC BINDING COMPONENT OF ABC TRANSPORTER"/>
    <property type="match status" value="1"/>
</dbReference>
<evidence type="ECO:0000313" key="5">
    <source>
        <dbReference type="Proteomes" id="UP001055025"/>
    </source>
</evidence>
<comment type="caution">
    <text evidence="4">The sequence shown here is derived from an EMBL/GenBank/DDBJ whole genome shotgun (WGS) entry which is preliminary data.</text>
</comment>
<gene>
    <name evidence="4" type="primary">oppA</name>
    <name evidence="4" type="ORF">ATOP_15790</name>
</gene>
<keyword evidence="2" id="KW-0732">Signal</keyword>
<protein>
    <submittedName>
        <fullName evidence="4">Peptide ABC transporter substrate-binding protein</fullName>
    </submittedName>
</protein>
<dbReference type="Pfam" id="PF00496">
    <property type="entry name" value="SBP_bac_5"/>
    <property type="match status" value="1"/>
</dbReference>
<dbReference type="PANTHER" id="PTHR30290:SF65">
    <property type="entry name" value="MONOACYL PHOSPHATIDYLINOSITOL TETRAMANNOSIDE-BINDING PROTEIN LPQW-RELATED"/>
    <property type="match status" value="1"/>
</dbReference>
<evidence type="ECO:0000259" key="3">
    <source>
        <dbReference type="Pfam" id="PF00496"/>
    </source>
</evidence>
<keyword evidence="5" id="KW-1185">Reference proteome</keyword>
<dbReference type="EMBL" id="BQKC01000001">
    <property type="protein sequence ID" value="GJM55924.1"/>
    <property type="molecule type" value="Genomic_DNA"/>
</dbReference>
<evidence type="ECO:0000313" key="4">
    <source>
        <dbReference type="EMBL" id="GJM55924.1"/>
    </source>
</evidence>
<dbReference type="Gene3D" id="3.10.105.10">
    <property type="entry name" value="Dipeptide-binding Protein, Domain 3"/>
    <property type="match status" value="1"/>
</dbReference>
<dbReference type="Gene3D" id="3.40.190.10">
    <property type="entry name" value="Periplasmic binding protein-like II"/>
    <property type="match status" value="1"/>
</dbReference>
<dbReference type="InterPro" id="IPR039424">
    <property type="entry name" value="SBP_5"/>
</dbReference>
<proteinExistence type="predicted"/>
<dbReference type="SUPFAM" id="SSF53850">
    <property type="entry name" value="Periplasmic binding protein-like II"/>
    <property type="match status" value="1"/>
</dbReference>
<feature type="signal peptide" evidence="2">
    <location>
        <begin position="1"/>
        <end position="25"/>
    </location>
</feature>
<reference evidence="4" key="1">
    <citation type="journal article" date="2022" name="Int. J. Syst. Evol. Microbiol.">
        <title>Granulimonas faecalis gen. nov., sp. nov., and Leptogranulimonas caecicola gen. nov., sp. nov., novel lactate-producing Atopobiaceae bacteria isolated from mouse intestines, and an emended description of the family Atopobiaceae.</title>
        <authorList>
            <person name="Morinaga K."/>
            <person name="Kusada H."/>
            <person name="Sakamoto S."/>
            <person name="Murakami T."/>
            <person name="Toyoda A."/>
            <person name="Mori H."/>
            <person name="Meng X.Y."/>
            <person name="Takashino M."/>
            <person name="Murotomi K."/>
            <person name="Tamaki H."/>
        </authorList>
    </citation>
    <scope>NUCLEOTIDE SEQUENCE</scope>
    <source>
        <strain evidence="4">OPF53</strain>
    </source>
</reference>
<evidence type="ECO:0000256" key="1">
    <source>
        <dbReference type="SAM" id="MobiDB-lite"/>
    </source>
</evidence>
<dbReference type="Proteomes" id="UP001055025">
    <property type="component" value="Unassembled WGS sequence"/>
</dbReference>
<dbReference type="GO" id="GO:1904680">
    <property type="term" value="F:peptide transmembrane transporter activity"/>
    <property type="evidence" value="ECO:0007669"/>
    <property type="project" value="TreeGrafter"/>
</dbReference>